<dbReference type="Proteomes" id="UP000244722">
    <property type="component" value="Unassembled WGS sequence"/>
</dbReference>
<reference evidence="2 3" key="1">
    <citation type="submission" date="2017-04" db="EMBL/GenBank/DDBJ databases">
        <title>Draft genome sequence of Tuber borchii Vittad., a whitish edible truffle.</title>
        <authorList>
            <consortium name="DOE Joint Genome Institute"/>
            <person name="Murat C."/>
            <person name="Kuo A."/>
            <person name="Barry K.W."/>
            <person name="Clum A."/>
            <person name="Dockter R.B."/>
            <person name="Fauchery L."/>
            <person name="Iotti M."/>
            <person name="Kohler A."/>
            <person name="Labutti K."/>
            <person name="Lindquist E.A."/>
            <person name="Lipzen A."/>
            <person name="Ohm R.A."/>
            <person name="Wang M."/>
            <person name="Grigoriev I.V."/>
            <person name="Zambonelli A."/>
            <person name="Martin F.M."/>
        </authorList>
    </citation>
    <scope>NUCLEOTIDE SEQUENCE [LARGE SCALE GENOMIC DNA]</scope>
    <source>
        <strain evidence="2 3">Tbo3840</strain>
    </source>
</reference>
<keyword evidence="3" id="KW-1185">Reference proteome</keyword>
<feature type="region of interest" description="Disordered" evidence="1">
    <location>
        <begin position="138"/>
        <end position="210"/>
    </location>
</feature>
<sequence>MPRNYEIQPLSLDEIQARVVYALTEVADLLCPYHSHKVTGKDLPQGVDFPWYTLTVPCCENDIAWEIEIFPTCTLKSVTRCKRVDLPNSPPDGPPLKFLQPRLVWGEFSCNEIVDMIRCPGPGEGWWWLDEEILKDNQPSDVFPPLSADADNKQDMKPKGSESRPPEHAADGDAACSNEAPGRSYQPPSTKHEDDYELQPWYGTDTEQEHDKECDYVHLPGMPPEYAKYYRVQFCE</sequence>
<dbReference type="AlphaFoldDB" id="A0A2T6ZET3"/>
<feature type="compositionally biased region" description="Basic and acidic residues" evidence="1">
    <location>
        <begin position="150"/>
        <end position="171"/>
    </location>
</feature>
<evidence type="ECO:0000313" key="2">
    <source>
        <dbReference type="EMBL" id="PUU74001.1"/>
    </source>
</evidence>
<evidence type="ECO:0000313" key="3">
    <source>
        <dbReference type="Proteomes" id="UP000244722"/>
    </source>
</evidence>
<dbReference type="OrthoDB" id="5424069at2759"/>
<name>A0A2T6ZET3_TUBBO</name>
<proteinExistence type="predicted"/>
<protein>
    <submittedName>
        <fullName evidence="2">Uncharacterized protein</fullName>
    </submittedName>
</protein>
<comment type="caution">
    <text evidence="2">The sequence shown here is derived from an EMBL/GenBank/DDBJ whole genome shotgun (WGS) entry which is preliminary data.</text>
</comment>
<evidence type="ECO:0000256" key="1">
    <source>
        <dbReference type="SAM" id="MobiDB-lite"/>
    </source>
</evidence>
<organism evidence="2 3">
    <name type="scientific">Tuber borchii</name>
    <name type="common">White truffle</name>
    <dbReference type="NCBI Taxonomy" id="42251"/>
    <lineage>
        <taxon>Eukaryota</taxon>
        <taxon>Fungi</taxon>
        <taxon>Dikarya</taxon>
        <taxon>Ascomycota</taxon>
        <taxon>Pezizomycotina</taxon>
        <taxon>Pezizomycetes</taxon>
        <taxon>Pezizales</taxon>
        <taxon>Tuberaceae</taxon>
        <taxon>Tuber</taxon>
    </lineage>
</organism>
<dbReference type="EMBL" id="NESQ01000328">
    <property type="protein sequence ID" value="PUU74001.1"/>
    <property type="molecule type" value="Genomic_DNA"/>
</dbReference>
<gene>
    <name evidence="2" type="ORF">B9Z19DRAFT_1068545</name>
</gene>
<accession>A0A2T6ZET3</accession>